<evidence type="ECO:0000256" key="6">
    <source>
        <dbReference type="ARBA" id="ARBA00022679"/>
    </source>
</evidence>
<keyword evidence="4 18" id="KW-0963">Cytoplasm</keyword>
<feature type="domain" description="GHMP kinase C-terminal" evidence="20">
    <location>
        <begin position="281"/>
        <end position="336"/>
    </location>
</feature>
<reference evidence="21" key="1">
    <citation type="submission" date="2020-07" db="EMBL/GenBank/DDBJ databases">
        <title>Multicomponent nature underlies the extraordinary mechanical properties of spider dragline silk.</title>
        <authorList>
            <person name="Kono N."/>
            <person name="Nakamura H."/>
            <person name="Mori M."/>
            <person name="Yoshida Y."/>
            <person name="Ohtoshi R."/>
            <person name="Malay A.D."/>
            <person name="Moran D.A.P."/>
            <person name="Tomita M."/>
            <person name="Numata K."/>
            <person name="Arakawa K."/>
        </authorList>
    </citation>
    <scope>NUCLEOTIDE SEQUENCE</scope>
</reference>
<gene>
    <name evidence="21" type="primary">MVK</name>
    <name evidence="21" type="ORF">TNCT_263252</name>
</gene>
<comment type="pathway">
    <text evidence="17 18">Isoprenoid biosynthesis; isopentenyl diphosphate biosynthesis via mevalonate pathway; isopentenyl diphosphate from (R)-mevalonate: step 1/3.</text>
</comment>
<evidence type="ECO:0000259" key="20">
    <source>
        <dbReference type="Pfam" id="PF08544"/>
    </source>
</evidence>
<evidence type="ECO:0000256" key="17">
    <source>
        <dbReference type="ARBA" id="ARBA00029438"/>
    </source>
</evidence>
<dbReference type="GO" id="GO:0019287">
    <property type="term" value="P:isopentenyl diphosphate biosynthetic process, mevalonate pathway"/>
    <property type="evidence" value="ECO:0007669"/>
    <property type="project" value="TreeGrafter"/>
</dbReference>
<organism evidence="21 22">
    <name type="scientific">Trichonephila clavata</name>
    <name type="common">Joro spider</name>
    <name type="synonym">Nephila clavata</name>
    <dbReference type="NCBI Taxonomy" id="2740835"/>
    <lineage>
        <taxon>Eukaryota</taxon>
        <taxon>Metazoa</taxon>
        <taxon>Ecdysozoa</taxon>
        <taxon>Arthropoda</taxon>
        <taxon>Chelicerata</taxon>
        <taxon>Arachnida</taxon>
        <taxon>Araneae</taxon>
        <taxon>Araneomorphae</taxon>
        <taxon>Entelegynae</taxon>
        <taxon>Araneoidea</taxon>
        <taxon>Nephilidae</taxon>
        <taxon>Trichonephila</taxon>
    </lineage>
</organism>
<keyword evidence="14 18" id="KW-0443">Lipid metabolism</keyword>
<name>A0A8X6HKR1_TRICU</name>
<evidence type="ECO:0000256" key="18">
    <source>
        <dbReference type="RuleBase" id="RU363087"/>
    </source>
</evidence>
<dbReference type="NCBIfam" id="TIGR00549">
    <property type="entry name" value="mevalon_kin"/>
    <property type="match status" value="1"/>
</dbReference>
<evidence type="ECO:0000256" key="1">
    <source>
        <dbReference type="ARBA" id="ARBA00004496"/>
    </source>
</evidence>
<evidence type="ECO:0000256" key="10">
    <source>
        <dbReference type="ARBA" id="ARBA00022840"/>
    </source>
</evidence>
<evidence type="ECO:0000256" key="4">
    <source>
        <dbReference type="ARBA" id="ARBA00022490"/>
    </source>
</evidence>
<evidence type="ECO:0000313" key="21">
    <source>
        <dbReference type="EMBL" id="GFR24918.1"/>
    </source>
</evidence>
<dbReference type="EMBL" id="BMAO01008576">
    <property type="protein sequence ID" value="GFR24918.1"/>
    <property type="molecule type" value="Genomic_DNA"/>
</dbReference>
<dbReference type="InterPro" id="IPR036554">
    <property type="entry name" value="GHMP_kinase_C_sf"/>
</dbReference>
<keyword evidence="6 18" id="KW-0808">Transferase</keyword>
<dbReference type="InterPro" id="IPR014721">
    <property type="entry name" value="Ribsml_uS5_D2-typ_fold_subgr"/>
</dbReference>
<evidence type="ECO:0000256" key="8">
    <source>
        <dbReference type="ARBA" id="ARBA00022741"/>
    </source>
</evidence>
<dbReference type="FunFam" id="3.30.70.890:FF:000003">
    <property type="entry name" value="Mevalonate kinase"/>
    <property type="match status" value="1"/>
</dbReference>
<proteinExistence type="inferred from homology"/>
<keyword evidence="12 18" id="KW-0752">Steroid biosynthesis</keyword>
<keyword evidence="22" id="KW-1185">Reference proteome</keyword>
<dbReference type="PANTHER" id="PTHR43290:SF2">
    <property type="entry name" value="MEVALONATE KINASE"/>
    <property type="match status" value="1"/>
</dbReference>
<dbReference type="Gene3D" id="3.30.70.890">
    <property type="entry name" value="GHMP kinase, C-terminal domain"/>
    <property type="match status" value="1"/>
</dbReference>
<evidence type="ECO:0000256" key="3">
    <source>
        <dbReference type="ARBA" id="ARBA00012103"/>
    </source>
</evidence>
<sequence>MMKIEVSAPGKTILHGEHAVVYGKAAVAVSVSLRTSLTLISHENKVVLNLKNLGLMKEWDLNVLNDYSFPDADGDITPVNEEIIEKITQVFILNSECYSESQKLALVAFLYLWIYISKCYNNGSFISCIVDIDSELSVGSGMGSSASYSVCLAAAMLVFCGRTTPSLLPEDKELINKWAFQAERIFHGKPSGIDNSICTYGGALLFEEGRVVDILTNLPTFSILLVNTNVPRNTKLLVSNVKQKHELYPSVVEAIINAIDTVSKENWQLMKNLQDSPCEMNTLNKFEDLIEMNHHLLNALGVGHAKLDDIHEIAKKYSYSSKLTGAGGGGCAIVFLYPKNGDSSFDLLKMELQHHEYEVYDIFMGCTGVQVKFQGQ</sequence>
<evidence type="ECO:0000256" key="11">
    <source>
        <dbReference type="ARBA" id="ARBA00022842"/>
    </source>
</evidence>
<dbReference type="AlphaFoldDB" id="A0A8X6HKR1"/>
<dbReference type="Pfam" id="PF08544">
    <property type="entry name" value="GHMP_kinases_C"/>
    <property type="match status" value="1"/>
</dbReference>
<evidence type="ECO:0000256" key="14">
    <source>
        <dbReference type="ARBA" id="ARBA00023098"/>
    </source>
</evidence>
<dbReference type="InterPro" id="IPR013750">
    <property type="entry name" value="GHMP_kinase_C_dom"/>
</dbReference>
<evidence type="ECO:0000256" key="2">
    <source>
        <dbReference type="ARBA" id="ARBA00006495"/>
    </source>
</evidence>
<comment type="similarity">
    <text evidence="2 18">Belongs to the GHMP kinase family. Mevalonate kinase subfamily.</text>
</comment>
<dbReference type="InterPro" id="IPR006205">
    <property type="entry name" value="Mev_gal_kin"/>
</dbReference>
<evidence type="ECO:0000259" key="19">
    <source>
        <dbReference type="Pfam" id="PF00288"/>
    </source>
</evidence>
<evidence type="ECO:0000313" key="22">
    <source>
        <dbReference type="Proteomes" id="UP000887116"/>
    </source>
</evidence>
<dbReference type="SUPFAM" id="SSF54211">
    <property type="entry name" value="Ribosomal protein S5 domain 2-like"/>
    <property type="match status" value="1"/>
</dbReference>
<dbReference type="InterPro" id="IPR020568">
    <property type="entry name" value="Ribosomal_Su5_D2-typ_SF"/>
</dbReference>
<evidence type="ECO:0000256" key="15">
    <source>
        <dbReference type="ARBA" id="ARBA00023166"/>
    </source>
</evidence>
<keyword evidence="15 18" id="KW-1207">Sterol metabolism</keyword>
<evidence type="ECO:0000256" key="9">
    <source>
        <dbReference type="ARBA" id="ARBA00022777"/>
    </source>
</evidence>
<dbReference type="GO" id="GO:0006695">
    <property type="term" value="P:cholesterol biosynthetic process"/>
    <property type="evidence" value="ECO:0007669"/>
    <property type="project" value="TreeGrafter"/>
</dbReference>
<evidence type="ECO:0000256" key="12">
    <source>
        <dbReference type="ARBA" id="ARBA00022955"/>
    </source>
</evidence>
<dbReference type="OrthoDB" id="1652964at2759"/>
<dbReference type="GO" id="GO:0005524">
    <property type="term" value="F:ATP binding"/>
    <property type="evidence" value="ECO:0007669"/>
    <property type="project" value="UniProtKB-KW"/>
</dbReference>
<accession>A0A8X6HKR1</accession>
<comment type="caution">
    <text evidence="21">The sequence shown here is derived from an EMBL/GenBank/DDBJ whole genome shotgun (WGS) entry which is preliminary data.</text>
</comment>
<comment type="catalytic activity">
    <reaction evidence="18">
        <text>(R)-mevalonate + ATP = (R)-5-phosphomevalonate + ADP + H(+)</text>
        <dbReference type="Rhea" id="RHEA:17065"/>
        <dbReference type="ChEBI" id="CHEBI:15378"/>
        <dbReference type="ChEBI" id="CHEBI:30616"/>
        <dbReference type="ChEBI" id="CHEBI:36464"/>
        <dbReference type="ChEBI" id="CHEBI:58146"/>
        <dbReference type="ChEBI" id="CHEBI:456216"/>
        <dbReference type="EC" id="2.7.1.36"/>
    </reaction>
</comment>
<dbReference type="Gene3D" id="3.30.230.10">
    <property type="match status" value="1"/>
</dbReference>
<dbReference type="GO" id="GO:0005829">
    <property type="term" value="C:cytosol"/>
    <property type="evidence" value="ECO:0007669"/>
    <property type="project" value="TreeGrafter"/>
</dbReference>
<dbReference type="EC" id="2.7.1.36" evidence="3 18"/>
<feature type="domain" description="GHMP kinase N-terminal" evidence="19">
    <location>
        <begin position="130"/>
        <end position="202"/>
    </location>
</feature>
<dbReference type="PANTHER" id="PTHR43290">
    <property type="entry name" value="MEVALONATE KINASE"/>
    <property type="match status" value="1"/>
</dbReference>
<keyword evidence="7" id="KW-0479">Metal-binding</keyword>
<dbReference type="GO" id="GO:0004496">
    <property type="term" value="F:mevalonate kinase activity"/>
    <property type="evidence" value="ECO:0007669"/>
    <property type="project" value="UniProtKB-EC"/>
</dbReference>
<keyword evidence="5 18" id="KW-0444">Lipid biosynthesis</keyword>
<dbReference type="InterPro" id="IPR006204">
    <property type="entry name" value="GHMP_kinase_N_dom"/>
</dbReference>
<evidence type="ECO:0000256" key="16">
    <source>
        <dbReference type="ARBA" id="ARBA00023221"/>
    </source>
</evidence>
<dbReference type="Pfam" id="PF00288">
    <property type="entry name" value="GHMP_kinases_N"/>
    <property type="match status" value="1"/>
</dbReference>
<evidence type="ECO:0000256" key="7">
    <source>
        <dbReference type="ARBA" id="ARBA00022723"/>
    </source>
</evidence>
<keyword evidence="8 18" id="KW-0547">Nucleotide-binding</keyword>
<comment type="subcellular location">
    <subcellularLocation>
        <location evidence="1 18">Cytoplasm</location>
    </subcellularLocation>
</comment>
<dbReference type="Proteomes" id="UP000887116">
    <property type="component" value="Unassembled WGS sequence"/>
</dbReference>
<keyword evidence="13 18" id="KW-0756">Sterol biosynthesis</keyword>
<keyword evidence="9 18" id="KW-0418">Kinase</keyword>
<evidence type="ECO:0000256" key="5">
    <source>
        <dbReference type="ARBA" id="ARBA00022516"/>
    </source>
</evidence>
<evidence type="ECO:0000256" key="13">
    <source>
        <dbReference type="ARBA" id="ARBA00023011"/>
    </source>
</evidence>
<keyword evidence="10 18" id="KW-0067">ATP-binding</keyword>
<keyword evidence="11" id="KW-0460">Magnesium</keyword>
<dbReference type="PRINTS" id="PR00959">
    <property type="entry name" value="MEVGALKINASE"/>
</dbReference>
<keyword evidence="16 18" id="KW-0753">Steroid metabolism</keyword>
<dbReference type="GO" id="GO:0046872">
    <property type="term" value="F:metal ion binding"/>
    <property type="evidence" value="ECO:0007669"/>
    <property type="project" value="UniProtKB-KW"/>
</dbReference>
<protein>
    <recommendedName>
        <fullName evidence="3 18">Mevalonate kinase</fullName>
        <shortName evidence="18">MK</shortName>
        <ecNumber evidence="3 18">2.7.1.36</ecNumber>
    </recommendedName>
</protein>
<dbReference type="SUPFAM" id="SSF55060">
    <property type="entry name" value="GHMP Kinase, C-terminal domain"/>
    <property type="match status" value="1"/>
</dbReference>